<comment type="caution">
    <text evidence="1">The sequence shown here is derived from an EMBL/GenBank/DDBJ whole genome shotgun (WGS) entry which is preliminary data.</text>
</comment>
<reference evidence="1 2" key="1">
    <citation type="journal article" date="2023" name="Plants (Basel)">
        <title>Bridging the Gap: Combining Genomics and Transcriptomics Approaches to Understand Stylosanthes scabra, an Orphan Legume from the Brazilian Caatinga.</title>
        <authorList>
            <person name="Ferreira-Neto J.R.C."/>
            <person name="da Silva M.D."/>
            <person name="Binneck E."/>
            <person name="de Melo N.F."/>
            <person name="da Silva R.H."/>
            <person name="de Melo A.L.T.M."/>
            <person name="Pandolfi V."/>
            <person name="Bustamante F.O."/>
            <person name="Brasileiro-Vidal A.C."/>
            <person name="Benko-Iseppon A.M."/>
        </authorList>
    </citation>
    <scope>NUCLEOTIDE SEQUENCE [LARGE SCALE GENOMIC DNA]</scope>
    <source>
        <tissue evidence="1">Leaves</tissue>
    </source>
</reference>
<gene>
    <name evidence="1" type="ORF">PIB30_084134</name>
</gene>
<name>A0ABU6STW2_9FABA</name>
<keyword evidence="2" id="KW-1185">Reference proteome</keyword>
<protein>
    <submittedName>
        <fullName evidence="1">Uncharacterized protein</fullName>
    </submittedName>
</protein>
<evidence type="ECO:0000313" key="2">
    <source>
        <dbReference type="Proteomes" id="UP001341840"/>
    </source>
</evidence>
<accession>A0ABU6STW2</accession>
<dbReference type="Proteomes" id="UP001341840">
    <property type="component" value="Unassembled WGS sequence"/>
</dbReference>
<sequence length="111" mass="12479">MTALQSLTVLLHSLRIAKLRYLPTSINSLCNLKYLSIEESPELSKSCETGTGKGWPRASNPLIYLYLPINMEGDIVDPEFNGPEIQLLDLESAMLVIDCNLSHSMVFWFAF</sequence>
<organism evidence="1 2">
    <name type="scientific">Stylosanthes scabra</name>
    <dbReference type="NCBI Taxonomy" id="79078"/>
    <lineage>
        <taxon>Eukaryota</taxon>
        <taxon>Viridiplantae</taxon>
        <taxon>Streptophyta</taxon>
        <taxon>Embryophyta</taxon>
        <taxon>Tracheophyta</taxon>
        <taxon>Spermatophyta</taxon>
        <taxon>Magnoliopsida</taxon>
        <taxon>eudicotyledons</taxon>
        <taxon>Gunneridae</taxon>
        <taxon>Pentapetalae</taxon>
        <taxon>rosids</taxon>
        <taxon>fabids</taxon>
        <taxon>Fabales</taxon>
        <taxon>Fabaceae</taxon>
        <taxon>Papilionoideae</taxon>
        <taxon>50 kb inversion clade</taxon>
        <taxon>dalbergioids sensu lato</taxon>
        <taxon>Dalbergieae</taxon>
        <taxon>Pterocarpus clade</taxon>
        <taxon>Stylosanthes</taxon>
    </lineage>
</organism>
<dbReference type="EMBL" id="JASCZI010061770">
    <property type="protein sequence ID" value="MED6139466.1"/>
    <property type="molecule type" value="Genomic_DNA"/>
</dbReference>
<evidence type="ECO:0000313" key="1">
    <source>
        <dbReference type="EMBL" id="MED6139466.1"/>
    </source>
</evidence>
<proteinExistence type="predicted"/>